<feature type="region of interest" description="Disordered" evidence="1">
    <location>
        <begin position="49"/>
        <end position="157"/>
    </location>
</feature>
<sequence>MPSKFSCRQLREAGQCFESFLVVRGLDMETDRERLRTIYNRDFKISAGATFPAPGRRGTQLPQRLRPVLGRRRPPLPRLAHAPPAPPGARQFCPSWAPAPSPRGEPPGLPAPPAAGTQGRGPGPESTRRSRGLEDSSPSGGGEPPEGAQASRERGEKAACWGLRVQARALRGPLPPC</sequence>
<dbReference type="EMBL" id="JASSZA010000007">
    <property type="protein sequence ID" value="KAK2106814.1"/>
    <property type="molecule type" value="Genomic_DNA"/>
</dbReference>
<dbReference type="InterPro" id="IPR049075">
    <property type="entry name" value="MOV-10_N"/>
</dbReference>
<evidence type="ECO:0000259" key="2">
    <source>
        <dbReference type="Pfam" id="PF21632"/>
    </source>
</evidence>
<keyword evidence="4" id="KW-1185">Reference proteome</keyword>
<evidence type="ECO:0000256" key="1">
    <source>
        <dbReference type="SAM" id="MobiDB-lite"/>
    </source>
</evidence>
<feature type="compositionally biased region" description="Pro residues" evidence="1">
    <location>
        <begin position="97"/>
        <end position="113"/>
    </location>
</feature>
<evidence type="ECO:0000313" key="3">
    <source>
        <dbReference type="EMBL" id="KAK2106814.1"/>
    </source>
</evidence>
<evidence type="ECO:0000313" key="4">
    <source>
        <dbReference type="Proteomes" id="UP001266305"/>
    </source>
</evidence>
<organism evidence="3 4">
    <name type="scientific">Saguinus oedipus</name>
    <name type="common">Cotton-top tamarin</name>
    <name type="synonym">Oedipomidas oedipus</name>
    <dbReference type="NCBI Taxonomy" id="9490"/>
    <lineage>
        <taxon>Eukaryota</taxon>
        <taxon>Metazoa</taxon>
        <taxon>Chordata</taxon>
        <taxon>Craniata</taxon>
        <taxon>Vertebrata</taxon>
        <taxon>Euteleostomi</taxon>
        <taxon>Mammalia</taxon>
        <taxon>Eutheria</taxon>
        <taxon>Euarchontoglires</taxon>
        <taxon>Primates</taxon>
        <taxon>Haplorrhini</taxon>
        <taxon>Platyrrhini</taxon>
        <taxon>Cebidae</taxon>
        <taxon>Callitrichinae</taxon>
        <taxon>Saguinus</taxon>
    </lineage>
</organism>
<reference evidence="3 4" key="1">
    <citation type="submission" date="2023-05" db="EMBL/GenBank/DDBJ databases">
        <title>B98-5 Cell Line De Novo Hybrid Assembly: An Optical Mapping Approach.</title>
        <authorList>
            <person name="Kananen K."/>
            <person name="Auerbach J.A."/>
            <person name="Kautto E."/>
            <person name="Blachly J.S."/>
        </authorList>
    </citation>
    <scope>NUCLEOTIDE SEQUENCE [LARGE SCALE GENOMIC DNA]</scope>
    <source>
        <strain evidence="3">B95-8</strain>
        <tissue evidence="3">Cell line</tissue>
    </source>
</reference>
<name>A0ABQ9VBS0_SAGOE</name>
<accession>A0ABQ9VBS0</accession>
<dbReference type="Pfam" id="PF21632">
    <property type="entry name" value="MOV-10_N"/>
    <property type="match status" value="1"/>
</dbReference>
<feature type="domain" description="Helicase MOV-10 N-terminal" evidence="2">
    <location>
        <begin position="11"/>
        <end position="52"/>
    </location>
</feature>
<dbReference type="Proteomes" id="UP001266305">
    <property type="component" value="Unassembled WGS sequence"/>
</dbReference>
<comment type="caution">
    <text evidence="3">The sequence shown here is derived from an EMBL/GenBank/DDBJ whole genome shotgun (WGS) entry which is preliminary data.</text>
</comment>
<gene>
    <name evidence="3" type="ORF">P7K49_016328</name>
</gene>
<protein>
    <recommendedName>
        <fullName evidence="2">Helicase MOV-10 N-terminal domain-containing protein</fullName>
    </recommendedName>
</protein>
<proteinExistence type="predicted"/>